<gene>
    <name evidence="2" type="ORF">LF41_14</name>
</gene>
<dbReference type="Gene3D" id="3.40.50.150">
    <property type="entry name" value="Vaccinia Virus protein VP39"/>
    <property type="match status" value="1"/>
</dbReference>
<keyword evidence="2" id="KW-0489">Methyltransferase</keyword>
<keyword evidence="2" id="KW-0808">Transferase</keyword>
<feature type="domain" description="Methyltransferase type 11" evidence="1">
    <location>
        <begin position="64"/>
        <end position="132"/>
    </location>
</feature>
<evidence type="ECO:0000313" key="3">
    <source>
        <dbReference type="Proteomes" id="UP000030518"/>
    </source>
</evidence>
<sequence>MNRLFALFGRLAPLLGFRGSRNYWETRYRLGGHSGEGSRGVAADYKARVLNDFFRAQDVRSAIEFGCGDGHQLKMLHVPAYIGVDVSQTVLKQCRDLFEGDATKRFVSVDDYAGERADASMSIDVIFHLVEDAVYDEYLARLFAAGERFVIVYSTSADMPATGIAHVRHRDVAADIARRFPGFTRMEAEEAMLPPPVRADRGLPVRFFLYRRD</sequence>
<dbReference type="GO" id="GO:0032259">
    <property type="term" value="P:methylation"/>
    <property type="evidence" value="ECO:0007669"/>
    <property type="project" value="UniProtKB-KW"/>
</dbReference>
<dbReference type="EMBL" id="JRKJ01000001">
    <property type="protein sequence ID" value="KGQ20807.1"/>
    <property type="molecule type" value="Genomic_DNA"/>
</dbReference>
<proteinExistence type="predicted"/>
<dbReference type="InterPro" id="IPR029063">
    <property type="entry name" value="SAM-dependent_MTases_sf"/>
</dbReference>
<dbReference type="InterPro" id="IPR013216">
    <property type="entry name" value="Methyltransf_11"/>
</dbReference>
<dbReference type="SUPFAM" id="SSF53335">
    <property type="entry name" value="S-adenosyl-L-methionine-dependent methyltransferases"/>
    <property type="match status" value="1"/>
</dbReference>
<dbReference type="Pfam" id="PF08241">
    <property type="entry name" value="Methyltransf_11"/>
    <property type="match status" value="1"/>
</dbReference>
<dbReference type="OrthoDB" id="529131at2"/>
<dbReference type="STRING" id="1300345.LF41_14"/>
<dbReference type="PATRIC" id="fig|1300345.3.peg.14"/>
<dbReference type="Proteomes" id="UP000030518">
    <property type="component" value="Unassembled WGS sequence"/>
</dbReference>
<evidence type="ECO:0000313" key="2">
    <source>
        <dbReference type="EMBL" id="KGQ20807.1"/>
    </source>
</evidence>
<reference evidence="2 3" key="1">
    <citation type="submission" date="2014-09" db="EMBL/GenBank/DDBJ databases">
        <title>Genome sequences of Lysobacter dokdonensis DS-58.</title>
        <authorList>
            <person name="Kim J.F."/>
            <person name="Kwak M.-J."/>
        </authorList>
    </citation>
    <scope>NUCLEOTIDE SEQUENCE [LARGE SCALE GENOMIC DNA]</scope>
    <source>
        <strain evidence="2 3">DS-58</strain>
    </source>
</reference>
<name>A0A0A2WPX5_9GAMM</name>
<dbReference type="RefSeq" id="WP_052115985.1">
    <property type="nucleotide sequence ID" value="NZ_JRKJ01000001.1"/>
</dbReference>
<dbReference type="GO" id="GO:0008757">
    <property type="term" value="F:S-adenosylmethionine-dependent methyltransferase activity"/>
    <property type="evidence" value="ECO:0007669"/>
    <property type="project" value="InterPro"/>
</dbReference>
<keyword evidence="3" id="KW-1185">Reference proteome</keyword>
<protein>
    <submittedName>
        <fullName evidence="2">Methyltransferase family protein</fullName>
    </submittedName>
</protein>
<comment type="caution">
    <text evidence="2">The sequence shown here is derived from an EMBL/GenBank/DDBJ whole genome shotgun (WGS) entry which is preliminary data.</text>
</comment>
<dbReference type="eggNOG" id="COG0500">
    <property type="taxonomic scope" value="Bacteria"/>
</dbReference>
<dbReference type="AlphaFoldDB" id="A0A0A2WPX5"/>
<organism evidence="2 3">
    <name type="scientific">Lysobacter dokdonensis DS-58</name>
    <dbReference type="NCBI Taxonomy" id="1300345"/>
    <lineage>
        <taxon>Bacteria</taxon>
        <taxon>Pseudomonadati</taxon>
        <taxon>Pseudomonadota</taxon>
        <taxon>Gammaproteobacteria</taxon>
        <taxon>Lysobacterales</taxon>
        <taxon>Lysobacteraceae</taxon>
        <taxon>Noviluteimonas</taxon>
    </lineage>
</organism>
<accession>A0A0A2WPX5</accession>
<evidence type="ECO:0000259" key="1">
    <source>
        <dbReference type="Pfam" id="PF08241"/>
    </source>
</evidence>